<dbReference type="Pfam" id="PF10946">
    <property type="entry name" value="DUF2625"/>
    <property type="match status" value="1"/>
</dbReference>
<evidence type="ECO:0000313" key="2">
    <source>
        <dbReference type="Proteomes" id="UP000188481"/>
    </source>
</evidence>
<dbReference type="STRING" id="1908264.BKK54_09240"/>
<protein>
    <recommendedName>
        <fullName evidence="3">DUF2625 domain-containing protein</fullName>
    </recommendedName>
</protein>
<proteinExistence type="predicted"/>
<gene>
    <name evidence="1" type="ORF">BKK54_09240</name>
</gene>
<accession>A0A1V3J2F5</accession>
<dbReference type="EMBL" id="MLHN01000018">
    <property type="protein sequence ID" value="OOF49100.1"/>
    <property type="molecule type" value="Genomic_DNA"/>
</dbReference>
<organism evidence="1 2">
    <name type="scientific">Rodentibacter genomosp. 1</name>
    <dbReference type="NCBI Taxonomy" id="1908264"/>
    <lineage>
        <taxon>Bacteria</taxon>
        <taxon>Pseudomonadati</taxon>
        <taxon>Pseudomonadota</taxon>
        <taxon>Gammaproteobacteria</taxon>
        <taxon>Pasteurellales</taxon>
        <taxon>Pasteurellaceae</taxon>
        <taxon>Rodentibacter</taxon>
    </lineage>
</organism>
<keyword evidence="2" id="KW-1185">Reference proteome</keyword>
<evidence type="ECO:0000313" key="1">
    <source>
        <dbReference type="EMBL" id="OOF49100.1"/>
    </source>
</evidence>
<dbReference type="AlphaFoldDB" id="A0A1V3J2F5"/>
<evidence type="ECO:0008006" key="3">
    <source>
        <dbReference type="Google" id="ProtNLM"/>
    </source>
</evidence>
<comment type="caution">
    <text evidence="1">The sequence shown here is derived from an EMBL/GenBank/DDBJ whole genome shotgun (WGS) entry which is preliminary data.</text>
</comment>
<dbReference type="Proteomes" id="UP000188481">
    <property type="component" value="Unassembled WGS sequence"/>
</dbReference>
<dbReference type="RefSeq" id="WP_077542818.1">
    <property type="nucleotide sequence ID" value="NZ_MLHN01000018.1"/>
</dbReference>
<sequence>MQTLEQLISPEASAWPTLLKWIEQARNHCRVIKKDQSSAERELFTMQMPTSSPMGAVIYETGGILIHYGWLRILGSGSFQLPRGLMDWNFSKSFKESGEKPQYLLAADDVIGGYFALNGGSLGNNLGKVYYFSPKDLVWHNLNFTYTEFLAWALNGDLEAFYQGLFWQNWHEEVKQLDGNQVFVFTPDLNEDKAMTMDQRQKREVNIETHYNACFVKKDKFEMAYSVE</sequence>
<dbReference type="InterPro" id="IPR021239">
    <property type="entry name" value="DUF2625"/>
</dbReference>
<reference evidence="1 2" key="1">
    <citation type="submission" date="2016-10" db="EMBL/GenBank/DDBJ databases">
        <title>Rodentibacter gen. nov. and new species.</title>
        <authorList>
            <person name="Christensen H."/>
        </authorList>
    </citation>
    <scope>NUCLEOTIDE SEQUENCE [LARGE SCALE GENOMIC DNA]</scope>
    <source>
        <strain evidence="2">ppn416</strain>
    </source>
</reference>
<name>A0A1V3J2F5_9PAST</name>